<organism evidence="2 3">
    <name type="scientific">Anas platyrhynchos</name>
    <name type="common">Mallard</name>
    <name type="synonym">Anas boschas</name>
    <dbReference type="NCBI Taxonomy" id="8839"/>
    <lineage>
        <taxon>Eukaryota</taxon>
        <taxon>Metazoa</taxon>
        <taxon>Chordata</taxon>
        <taxon>Craniata</taxon>
        <taxon>Vertebrata</taxon>
        <taxon>Euteleostomi</taxon>
        <taxon>Archelosauria</taxon>
        <taxon>Archosauria</taxon>
        <taxon>Dinosauria</taxon>
        <taxon>Saurischia</taxon>
        <taxon>Theropoda</taxon>
        <taxon>Coelurosauria</taxon>
        <taxon>Aves</taxon>
        <taxon>Neognathae</taxon>
        <taxon>Galloanserae</taxon>
        <taxon>Anseriformes</taxon>
        <taxon>Anatidae</taxon>
        <taxon>Anatinae</taxon>
        <taxon>Anas</taxon>
    </lineage>
</organism>
<evidence type="ECO:0000313" key="3">
    <source>
        <dbReference type="Proteomes" id="UP000296049"/>
    </source>
</evidence>
<evidence type="ECO:0000256" key="1">
    <source>
        <dbReference type="SAM" id="MobiDB-lite"/>
    </source>
</evidence>
<protein>
    <submittedName>
        <fullName evidence="2">Uncharacterized protein</fullName>
    </submittedName>
</protein>
<evidence type="ECO:0000313" key="2">
    <source>
        <dbReference type="EMBL" id="EOB08833.1"/>
    </source>
</evidence>
<gene>
    <name evidence="2" type="ORF">Anapl_13619</name>
</gene>
<dbReference type="EMBL" id="KB742416">
    <property type="protein sequence ID" value="EOB08833.1"/>
    <property type="molecule type" value="Genomic_DNA"/>
</dbReference>
<keyword evidence="3" id="KW-1185">Reference proteome</keyword>
<feature type="compositionally biased region" description="Basic and acidic residues" evidence="1">
    <location>
        <begin position="27"/>
        <end position="40"/>
    </location>
</feature>
<proteinExistence type="predicted"/>
<sequence>MKSCFGVTGTGGSNGEVVLGFDSLPGEARDSKAGEPDRLVFSKVRSTHRKDQWAPKPAYGTGQKSEPSSKKYVQQDKCTWTQKCSLFSHKNEEAGLVSKSKNAPSVQLYIGVLQALDKAAALAVSMDVPAGGGKFSDHRGEEPGLGLPLARSLAWVLMPGPALGVPTAPGPREPQPLLCPDSNVRFTSSDICNRSVQCIFLLQQMD</sequence>
<feature type="region of interest" description="Disordered" evidence="1">
    <location>
        <begin position="1"/>
        <end position="70"/>
    </location>
</feature>
<accession>R0M808</accession>
<name>R0M808_ANAPL</name>
<reference evidence="3" key="1">
    <citation type="journal article" date="2013" name="Nat. Genet.">
        <title>The duck genome and transcriptome provide insight into an avian influenza virus reservoir species.</title>
        <authorList>
            <person name="Huang Y."/>
            <person name="Li Y."/>
            <person name="Burt D.W."/>
            <person name="Chen H."/>
            <person name="Zhang Y."/>
            <person name="Qian W."/>
            <person name="Kim H."/>
            <person name="Gan S."/>
            <person name="Zhao Y."/>
            <person name="Li J."/>
            <person name="Yi K."/>
            <person name="Feng H."/>
            <person name="Zhu P."/>
            <person name="Li B."/>
            <person name="Liu Q."/>
            <person name="Fairley S."/>
            <person name="Magor K.E."/>
            <person name="Du Z."/>
            <person name="Hu X."/>
            <person name="Goodman L."/>
            <person name="Tafer H."/>
            <person name="Vignal A."/>
            <person name="Lee T."/>
            <person name="Kim K.W."/>
            <person name="Sheng Z."/>
            <person name="An Y."/>
            <person name="Searle S."/>
            <person name="Herrero J."/>
            <person name="Groenen M.A."/>
            <person name="Crooijmans R.P."/>
            <person name="Faraut T."/>
            <person name="Cai Q."/>
            <person name="Webster R.G."/>
            <person name="Aldridge J.R."/>
            <person name="Warren W.C."/>
            <person name="Bartschat S."/>
            <person name="Kehr S."/>
            <person name="Marz M."/>
            <person name="Stadler P.F."/>
            <person name="Smith J."/>
            <person name="Kraus R.H."/>
            <person name="Zhao Y."/>
            <person name="Ren L."/>
            <person name="Fei J."/>
            <person name="Morisson M."/>
            <person name="Kaiser P."/>
            <person name="Griffin D.K."/>
            <person name="Rao M."/>
            <person name="Pitel F."/>
            <person name="Wang J."/>
            <person name="Li N."/>
        </authorList>
    </citation>
    <scope>NUCLEOTIDE SEQUENCE [LARGE SCALE GENOMIC DNA]</scope>
</reference>
<dbReference type="Proteomes" id="UP000296049">
    <property type="component" value="Unassembled WGS sequence"/>
</dbReference>
<dbReference type="AlphaFoldDB" id="R0M808"/>